<dbReference type="EMBL" id="VDLX02000005">
    <property type="protein sequence ID" value="KAB8194692.1"/>
    <property type="molecule type" value="Genomic_DNA"/>
</dbReference>
<reference evidence="3 4" key="1">
    <citation type="submission" date="2019-10" db="EMBL/GenBank/DDBJ databases">
        <title>Nonomuraea sp. nov., isolated from Phyllanthus amarus.</title>
        <authorList>
            <person name="Klykleung N."/>
            <person name="Tanasupawat S."/>
        </authorList>
    </citation>
    <scope>NUCLEOTIDE SEQUENCE [LARGE SCALE GENOMIC DNA]</scope>
    <source>
        <strain evidence="3 4">PA1-10</strain>
    </source>
</reference>
<evidence type="ECO:0000313" key="3">
    <source>
        <dbReference type="EMBL" id="KAB8194692.1"/>
    </source>
</evidence>
<evidence type="ECO:0000313" key="4">
    <source>
        <dbReference type="Proteomes" id="UP000312512"/>
    </source>
</evidence>
<evidence type="ECO:0000256" key="1">
    <source>
        <dbReference type="SAM" id="MobiDB-lite"/>
    </source>
</evidence>
<dbReference type="SMART" id="SM00191">
    <property type="entry name" value="Int_alpha"/>
    <property type="match status" value="4"/>
</dbReference>
<dbReference type="InterPro" id="IPR013519">
    <property type="entry name" value="Int_alpha_beta-p"/>
</dbReference>
<dbReference type="PANTHER" id="PTHR36220:SF1">
    <property type="entry name" value="GAMMA TUBULIN COMPLEX COMPONENT C-TERMINAL DOMAIN-CONTAINING PROTEIN"/>
    <property type="match status" value="1"/>
</dbReference>
<dbReference type="OrthoDB" id="4330330at2"/>
<sequence>MSRRLLLGITALLLVTTGCEQGAGAAPASPARPSGAAQANDCSKASARDFDGDGRDDVAVGTRMSMGGQVSLLSADKLVQLTVPDPAAEAVGASVALARINADGCADLVVGAPYTKVDGKGSAGAVYVLYGRDAAPPRKIVSPEPRANARFGAAVAAYDGMIAIGAPQENDDGSERAGAVYVAGAEGTPLRRITQDTEGVPGNSEWNDGFGTSVAIGALPDGRMGLLVGSPHERQDGGGMQTRNRIGPYDGALTMIPDVRAAGIEAVKYEGGDECALGDAVVYVPGGRWAATEGRCGTVHVLDENRYVDTSTCGACGTSAGRSALAAAPDGRVAVAWGDSAQVLTMREYETASIVPTLPGGNLPVAFYGTRLVFGMPGETPPQGVTVFDPATGRHKRVITSNGEVEGVGEALG</sequence>
<feature type="compositionally biased region" description="Low complexity" evidence="1">
    <location>
        <begin position="24"/>
        <end position="39"/>
    </location>
</feature>
<comment type="caution">
    <text evidence="3">The sequence shown here is derived from an EMBL/GenBank/DDBJ whole genome shotgun (WGS) entry which is preliminary data.</text>
</comment>
<dbReference type="PROSITE" id="PS51257">
    <property type="entry name" value="PROKAR_LIPOPROTEIN"/>
    <property type="match status" value="1"/>
</dbReference>
<dbReference type="AlphaFoldDB" id="A0A5C4WMY5"/>
<dbReference type="PANTHER" id="PTHR36220">
    <property type="entry name" value="UNNAMED PRODUCT"/>
    <property type="match status" value="1"/>
</dbReference>
<evidence type="ECO:0008006" key="5">
    <source>
        <dbReference type="Google" id="ProtNLM"/>
    </source>
</evidence>
<evidence type="ECO:0000256" key="2">
    <source>
        <dbReference type="SAM" id="SignalP"/>
    </source>
</evidence>
<feature type="chain" id="PRO_5044247186" description="VCBS repeat-containing protein" evidence="2">
    <location>
        <begin position="23"/>
        <end position="413"/>
    </location>
</feature>
<keyword evidence="4" id="KW-1185">Reference proteome</keyword>
<feature type="region of interest" description="Disordered" evidence="1">
    <location>
        <begin position="24"/>
        <end position="48"/>
    </location>
</feature>
<dbReference type="SUPFAM" id="SSF69318">
    <property type="entry name" value="Integrin alpha N-terminal domain"/>
    <property type="match status" value="1"/>
</dbReference>
<dbReference type="InterPro" id="IPR011047">
    <property type="entry name" value="Quinoprotein_ADH-like_sf"/>
</dbReference>
<dbReference type="Pfam" id="PF14312">
    <property type="entry name" value="FG-GAP_2"/>
    <property type="match status" value="1"/>
</dbReference>
<dbReference type="RefSeq" id="WP_139631285.1">
    <property type="nucleotide sequence ID" value="NZ_VDLX02000005.1"/>
</dbReference>
<organism evidence="3 4">
    <name type="scientific">Nonomuraea phyllanthi</name>
    <dbReference type="NCBI Taxonomy" id="2219224"/>
    <lineage>
        <taxon>Bacteria</taxon>
        <taxon>Bacillati</taxon>
        <taxon>Actinomycetota</taxon>
        <taxon>Actinomycetes</taxon>
        <taxon>Streptosporangiales</taxon>
        <taxon>Streptosporangiaceae</taxon>
        <taxon>Nonomuraea</taxon>
    </lineage>
</organism>
<accession>A0A5C4WMY5</accession>
<protein>
    <recommendedName>
        <fullName evidence="5">VCBS repeat-containing protein</fullName>
    </recommendedName>
</protein>
<dbReference type="Gene3D" id="2.130.10.130">
    <property type="entry name" value="Integrin alpha, N-terminal"/>
    <property type="match status" value="1"/>
</dbReference>
<dbReference type="InterPro" id="IPR028994">
    <property type="entry name" value="Integrin_alpha_N"/>
</dbReference>
<dbReference type="Proteomes" id="UP000312512">
    <property type="component" value="Unassembled WGS sequence"/>
</dbReference>
<dbReference type="SUPFAM" id="SSF50998">
    <property type="entry name" value="Quinoprotein alcohol dehydrogenase-like"/>
    <property type="match status" value="1"/>
</dbReference>
<dbReference type="Pfam" id="PF01839">
    <property type="entry name" value="FG-GAP"/>
    <property type="match status" value="2"/>
</dbReference>
<feature type="signal peptide" evidence="2">
    <location>
        <begin position="1"/>
        <end position="22"/>
    </location>
</feature>
<name>A0A5C4WMY5_9ACTN</name>
<keyword evidence="2" id="KW-0732">Signal</keyword>
<dbReference type="PROSITE" id="PS51470">
    <property type="entry name" value="FG_GAP"/>
    <property type="match status" value="2"/>
</dbReference>
<proteinExistence type="predicted"/>
<gene>
    <name evidence="3" type="ORF">FH608_016040</name>
</gene>
<dbReference type="InterPro" id="IPR013517">
    <property type="entry name" value="FG-GAP"/>
</dbReference>